<evidence type="ECO:0000256" key="4">
    <source>
        <dbReference type="ARBA" id="ARBA00022801"/>
    </source>
</evidence>
<dbReference type="SUPFAM" id="SSF53098">
    <property type="entry name" value="Ribonuclease H-like"/>
    <property type="match status" value="1"/>
</dbReference>
<protein>
    <recommendedName>
        <fullName evidence="8">RNA exonuclease 3</fullName>
    </recommendedName>
</protein>
<comment type="similarity">
    <text evidence="2">Belongs to the REXO1/REXO3 family.</text>
</comment>
<feature type="compositionally biased region" description="Basic and acidic residues" evidence="9">
    <location>
        <begin position="42"/>
        <end position="59"/>
    </location>
</feature>
<comment type="caution">
    <text evidence="11">The sequence shown here is derived from an EMBL/GenBank/DDBJ whole genome shotgun (WGS) entry which is preliminary data.</text>
</comment>
<keyword evidence="3" id="KW-0540">Nuclease</keyword>
<evidence type="ECO:0000313" key="12">
    <source>
        <dbReference type="Proteomes" id="UP000536275"/>
    </source>
</evidence>
<feature type="compositionally biased region" description="Acidic residues" evidence="9">
    <location>
        <begin position="1"/>
        <end position="11"/>
    </location>
</feature>
<dbReference type="InterPro" id="IPR047021">
    <property type="entry name" value="REXO1/3/4-like"/>
</dbReference>
<sequence>MKSEIEIELGADDPLSKSTARLSICQADMEEETEGNQNPRLQVRELLQREKESIQRRDSAVSLNSFLEEDEENDQQQSQSQQQHLSPKKKSRSKKAAEKRRRSSAHSFSIAQQQPPLKREKVHKRKLKKRLQPPNIELLLDKSEENSNKDSELKRFPFRNLRSLILKVFNVPGTNNLKWCNIENSEKIPTVCVCLVPGLQLEENLAETADNGLQSSKEKSKQQCAISNLKRIDQLSFIFDNFTNFIKSSSPGSKDSIFSSLQTLLNVPLTKNEKNSLLRKSKATKITIKDLLLTEQQLKTYNYPTTLVDSTWKATKDLYNTDSNNNEKSDSETRKSRIYALDCEFCKAGAKQVLTRISLLDFEAKVVMDELVKPKEEITDYVTKYSGITEELLRDVTTTIEDIQNLFVNTVSQQDILIGHSLESDLNVMKIKHDNIVDTSIIYEHNRGPPSKPSLKSLAEKHLNRQIQAGEGQGLGHSSIEDAKACLDLVKLKIIEGKLFGVNVDGNNTFKSLLVSYGQTREYDINPDEKYDLTKINVTNDDEAVENFVKEIHSKNFAVINLRDSEFNNKWNTPPDYYKGDLDYNQMESYKRTNQRLEKIYQSLPDHSLLICYSQSGDPREMFKLQGVRRNFQKCEKEGIVDVTKLPEEESWTFTKSEKLLEQTSLARESLMFIKIKPSSDTGSYSINNLSTETITSVTPEISGGGGGSSSSNKDIE</sequence>
<dbReference type="GO" id="GO:0010629">
    <property type="term" value="P:negative regulation of gene expression"/>
    <property type="evidence" value="ECO:0007669"/>
    <property type="project" value="UniProtKB-ARBA"/>
</dbReference>
<dbReference type="SMART" id="SM00479">
    <property type="entry name" value="EXOIII"/>
    <property type="match status" value="1"/>
</dbReference>
<feature type="compositionally biased region" description="Polar residues" evidence="9">
    <location>
        <begin position="106"/>
        <end position="115"/>
    </location>
</feature>
<organism evidence="11 12">
    <name type="scientific">Candida albicans</name>
    <name type="common">Yeast</name>
    <dbReference type="NCBI Taxonomy" id="5476"/>
    <lineage>
        <taxon>Eukaryota</taxon>
        <taxon>Fungi</taxon>
        <taxon>Dikarya</taxon>
        <taxon>Ascomycota</taxon>
        <taxon>Saccharomycotina</taxon>
        <taxon>Pichiomycetes</taxon>
        <taxon>Debaryomycetaceae</taxon>
        <taxon>Candida/Lodderomyces clade</taxon>
        <taxon>Candida</taxon>
    </lineage>
</organism>
<name>A0A8H6F0D6_CANAX</name>
<dbReference type="InterPro" id="IPR012337">
    <property type="entry name" value="RNaseH-like_sf"/>
</dbReference>
<dbReference type="InterPro" id="IPR036397">
    <property type="entry name" value="RNaseH_sf"/>
</dbReference>
<reference evidence="11 12" key="1">
    <citation type="submission" date="2020-03" db="EMBL/GenBank/DDBJ databases">
        <title>FDA dAtabase for Regulatory Grade micrObial Sequences (FDA-ARGOS): Supporting development and validation of Infectious Disease Dx tests.</title>
        <authorList>
            <person name="Campos J."/>
            <person name="Goldberg B."/>
            <person name="Tallon L."/>
            <person name="Sadzewicz L."/>
            <person name="Vavikolanu K."/>
            <person name="Mehta A."/>
            <person name="Aluvathingal J."/>
            <person name="Nadendla S."/>
            <person name="Nandy P."/>
            <person name="Geyer C."/>
            <person name="Yan Y."/>
            <person name="Sichtig H."/>
        </authorList>
    </citation>
    <scope>NUCLEOTIDE SEQUENCE [LARGE SCALE GENOMIC DNA]</scope>
    <source>
        <strain evidence="11 12">FDAARGOS_656</strain>
    </source>
</reference>
<comment type="function">
    <text evidence="7">3' to 5' exoribonuclease required for proper 3' end maturation of MRP RNA and of the U5L snRNA.</text>
</comment>
<feature type="compositionally biased region" description="Basic residues" evidence="9">
    <location>
        <begin position="86"/>
        <end position="104"/>
    </location>
</feature>
<comment type="subcellular location">
    <subcellularLocation>
        <location evidence="1">Nucleus</location>
    </subcellularLocation>
</comment>
<accession>A0A8H6F0D6</accession>
<dbReference type="Pfam" id="PF00929">
    <property type="entry name" value="RNase_T"/>
    <property type="match status" value="1"/>
</dbReference>
<evidence type="ECO:0000256" key="9">
    <source>
        <dbReference type="SAM" id="MobiDB-lite"/>
    </source>
</evidence>
<gene>
    <name evidence="11" type="ORF">FOB64_006042</name>
</gene>
<dbReference type="AlphaFoldDB" id="A0A8H6F0D6"/>
<feature type="domain" description="Exonuclease" evidence="10">
    <location>
        <begin position="337"/>
        <end position="499"/>
    </location>
</feature>
<evidence type="ECO:0000256" key="5">
    <source>
        <dbReference type="ARBA" id="ARBA00022839"/>
    </source>
</evidence>
<dbReference type="GO" id="GO:0004527">
    <property type="term" value="F:exonuclease activity"/>
    <property type="evidence" value="ECO:0007669"/>
    <property type="project" value="UniProtKB-KW"/>
</dbReference>
<keyword evidence="5 11" id="KW-0269">Exonuclease</keyword>
<evidence type="ECO:0000259" key="10">
    <source>
        <dbReference type="SMART" id="SM00479"/>
    </source>
</evidence>
<dbReference type="InterPro" id="IPR034922">
    <property type="entry name" value="REX1-like_exo"/>
</dbReference>
<dbReference type="GO" id="GO:0005634">
    <property type="term" value="C:nucleus"/>
    <property type="evidence" value="ECO:0007669"/>
    <property type="project" value="UniProtKB-SubCell"/>
</dbReference>
<dbReference type="GO" id="GO:0003676">
    <property type="term" value="F:nucleic acid binding"/>
    <property type="evidence" value="ECO:0007669"/>
    <property type="project" value="InterPro"/>
</dbReference>
<dbReference type="Proteomes" id="UP000536275">
    <property type="component" value="Unassembled WGS sequence"/>
</dbReference>
<dbReference type="InterPro" id="IPR013520">
    <property type="entry name" value="Ribonucl_H"/>
</dbReference>
<feature type="region of interest" description="Disordered" evidence="9">
    <location>
        <begin position="1"/>
        <end position="128"/>
    </location>
</feature>
<evidence type="ECO:0000256" key="2">
    <source>
        <dbReference type="ARBA" id="ARBA00006357"/>
    </source>
</evidence>
<evidence type="ECO:0000256" key="3">
    <source>
        <dbReference type="ARBA" id="ARBA00022722"/>
    </source>
</evidence>
<evidence type="ECO:0000313" key="11">
    <source>
        <dbReference type="EMBL" id="KAF6063021.1"/>
    </source>
</evidence>
<proteinExistence type="inferred from homology"/>
<dbReference type="PANTHER" id="PTHR12801">
    <property type="entry name" value="RNA EXONUCLEASE REXO1 / RECO3 FAMILY MEMBER-RELATED"/>
    <property type="match status" value="1"/>
</dbReference>
<dbReference type="FunFam" id="3.30.420.10:FF:000031">
    <property type="entry name" value="RNA exonuclease 1"/>
    <property type="match status" value="1"/>
</dbReference>
<keyword evidence="4" id="KW-0378">Hydrolase</keyword>
<dbReference type="EMBL" id="JABWAD010000061">
    <property type="protein sequence ID" value="KAF6063021.1"/>
    <property type="molecule type" value="Genomic_DNA"/>
</dbReference>
<evidence type="ECO:0000256" key="7">
    <source>
        <dbReference type="ARBA" id="ARBA00037201"/>
    </source>
</evidence>
<evidence type="ECO:0000256" key="8">
    <source>
        <dbReference type="ARBA" id="ARBA00039985"/>
    </source>
</evidence>
<dbReference type="PANTHER" id="PTHR12801:SF115">
    <property type="entry name" value="FI18136P1-RELATED"/>
    <property type="match status" value="1"/>
</dbReference>
<keyword evidence="6" id="KW-0539">Nucleus</keyword>
<dbReference type="CDD" id="cd06145">
    <property type="entry name" value="REX1_like"/>
    <property type="match status" value="1"/>
</dbReference>
<dbReference type="Gene3D" id="3.30.420.10">
    <property type="entry name" value="Ribonuclease H-like superfamily/Ribonuclease H"/>
    <property type="match status" value="1"/>
</dbReference>
<feature type="region of interest" description="Disordered" evidence="9">
    <location>
        <begin position="697"/>
        <end position="717"/>
    </location>
</feature>
<evidence type="ECO:0000256" key="1">
    <source>
        <dbReference type="ARBA" id="ARBA00004123"/>
    </source>
</evidence>
<evidence type="ECO:0000256" key="6">
    <source>
        <dbReference type="ARBA" id="ARBA00023242"/>
    </source>
</evidence>